<feature type="domain" description="UspA" evidence="2">
    <location>
        <begin position="14"/>
        <end position="126"/>
    </location>
</feature>
<dbReference type="InterPro" id="IPR006016">
    <property type="entry name" value="UspA"/>
</dbReference>
<reference evidence="3 4" key="1">
    <citation type="submission" date="2021-03" db="EMBL/GenBank/DDBJ databases">
        <title>Haloterrigena longa sp. nov. and Haloterrigena limicola sp. nov., extremely halophilic archaea isolated from a salt lake.</title>
        <authorList>
            <person name="Henglin C."/>
        </authorList>
    </citation>
    <scope>NUCLEOTIDE SEQUENCE [LARGE SCALE GENOMIC DNA]</scope>
    <source>
        <strain evidence="3 4">KZCA68</strain>
    </source>
</reference>
<dbReference type="Gene3D" id="3.40.50.620">
    <property type="entry name" value="HUPs"/>
    <property type="match status" value="1"/>
</dbReference>
<dbReference type="RefSeq" id="WP_207287191.1">
    <property type="nucleotide sequence ID" value="NZ_CP071462.1"/>
</dbReference>
<evidence type="ECO:0000313" key="4">
    <source>
        <dbReference type="Proteomes" id="UP000663203"/>
    </source>
</evidence>
<keyword evidence="4" id="KW-1185">Reference proteome</keyword>
<sequence length="131" mass="13901">MYEIVAGIGTNEERAIEQADLLVGLATSGLTTSVTLLHVFEDNPEGASAHQLESVKAARDRLADHGIEVDVRESSGDPAQNIVEFARERDGDAICVAGRKRTPSGKVLFGSVTQSVLLESDQPVFVPGIGK</sequence>
<dbReference type="PANTHER" id="PTHR46268">
    <property type="entry name" value="STRESS RESPONSE PROTEIN NHAX"/>
    <property type="match status" value="1"/>
</dbReference>
<dbReference type="Proteomes" id="UP000663203">
    <property type="component" value="Chromosome"/>
</dbReference>
<dbReference type="CDD" id="cd00293">
    <property type="entry name" value="USP-like"/>
    <property type="match status" value="1"/>
</dbReference>
<protein>
    <submittedName>
        <fullName evidence="3">Universal stress protein</fullName>
    </submittedName>
</protein>
<dbReference type="EMBL" id="CP071462">
    <property type="protein sequence ID" value="QSW97629.1"/>
    <property type="molecule type" value="Genomic_DNA"/>
</dbReference>
<dbReference type="KEGG" id="hakz:J0X25_09360"/>
<evidence type="ECO:0000313" key="3">
    <source>
        <dbReference type="EMBL" id="QSW97629.1"/>
    </source>
</evidence>
<comment type="similarity">
    <text evidence="1">Belongs to the universal stress protein A family.</text>
</comment>
<dbReference type="SUPFAM" id="SSF52402">
    <property type="entry name" value="Adenine nucleotide alpha hydrolases-like"/>
    <property type="match status" value="1"/>
</dbReference>
<dbReference type="Pfam" id="PF00582">
    <property type="entry name" value="Usp"/>
    <property type="match status" value="1"/>
</dbReference>
<dbReference type="GeneID" id="63187511"/>
<evidence type="ECO:0000259" key="2">
    <source>
        <dbReference type="Pfam" id="PF00582"/>
    </source>
</evidence>
<gene>
    <name evidence="3" type="ORF">J0X25_09360</name>
</gene>
<dbReference type="AlphaFoldDB" id="A0A8A2V6Z2"/>
<dbReference type="InterPro" id="IPR014729">
    <property type="entry name" value="Rossmann-like_a/b/a_fold"/>
</dbReference>
<dbReference type="PANTHER" id="PTHR46268:SF6">
    <property type="entry name" value="UNIVERSAL STRESS PROTEIN UP12"/>
    <property type="match status" value="1"/>
</dbReference>
<accession>A0A8A2V6Z2</accession>
<name>A0A8A2V6Z2_9EURY</name>
<proteinExistence type="inferred from homology"/>
<organism evidence="3 4">
    <name type="scientific">Haloterrigena alkaliphila</name>
    <dbReference type="NCBI Taxonomy" id="2816475"/>
    <lineage>
        <taxon>Archaea</taxon>
        <taxon>Methanobacteriati</taxon>
        <taxon>Methanobacteriota</taxon>
        <taxon>Stenosarchaea group</taxon>
        <taxon>Halobacteria</taxon>
        <taxon>Halobacteriales</taxon>
        <taxon>Natrialbaceae</taxon>
        <taxon>Haloterrigena</taxon>
    </lineage>
</organism>
<evidence type="ECO:0000256" key="1">
    <source>
        <dbReference type="ARBA" id="ARBA00008791"/>
    </source>
</evidence>